<dbReference type="SUPFAM" id="SSF46785">
    <property type="entry name" value="Winged helix' DNA-binding domain"/>
    <property type="match status" value="1"/>
</dbReference>
<reference evidence="5 6" key="1">
    <citation type="submission" date="2019-08" db="EMBL/GenBank/DDBJ databases">
        <title>In-depth cultivation of the pig gut microbiome towards novel bacterial diversity and tailored functional studies.</title>
        <authorList>
            <person name="Wylensek D."/>
            <person name="Hitch T.C.A."/>
            <person name="Clavel T."/>
        </authorList>
    </citation>
    <scope>NUCLEOTIDE SEQUENCE [LARGE SCALE GENOMIC DNA]</scope>
    <source>
        <strain evidence="5 6">BL-389-WT-3D</strain>
    </source>
</reference>
<gene>
    <name evidence="5" type="ORF">FYJ37_01345</name>
</gene>
<dbReference type="InterPro" id="IPR012318">
    <property type="entry name" value="HTH_CRP"/>
</dbReference>
<dbReference type="InterPro" id="IPR000595">
    <property type="entry name" value="cNMP-bd_dom"/>
</dbReference>
<dbReference type="GO" id="GO:0003677">
    <property type="term" value="F:DNA binding"/>
    <property type="evidence" value="ECO:0007669"/>
    <property type="project" value="UniProtKB-KW"/>
</dbReference>
<dbReference type="PROSITE" id="PS50042">
    <property type="entry name" value="CNMP_BINDING_3"/>
    <property type="match status" value="1"/>
</dbReference>
<keyword evidence="2" id="KW-0238">DNA-binding</keyword>
<feature type="domain" description="Cyclic nucleotide-binding" evidence="4">
    <location>
        <begin position="13"/>
        <end position="114"/>
    </location>
</feature>
<name>A0A844F470_CLOSV</name>
<keyword evidence="1" id="KW-0805">Transcription regulation</keyword>
<evidence type="ECO:0000313" key="6">
    <source>
        <dbReference type="Proteomes" id="UP000462363"/>
    </source>
</evidence>
<dbReference type="Pfam" id="PF13545">
    <property type="entry name" value="HTH_Crp_2"/>
    <property type="match status" value="1"/>
</dbReference>
<dbReference type="EMBL" id="VUMB01000002">
    <property type="protein sequence ID" value="MSS39026.1"/>
    <property type="molecule type" value="Genomic_DNA"/>
</dbReference>
<evidence type="ECO:0000256" key="1">
    <source>
        <dbReference type="ARBA" id="ARBA00023015"/>
    </source>
</evidence>
<evidence type="ECO:0000313" key="5">
    <source>
        <dbReference type="EMBL" id="MSS39026.1"/>
    </source>
</evidence>
<accession>A0A844F470</accession>
<protein>
    <submittedName>
        <fullName evidence="5">Crp/Fnr family transcriptional regulator</fullName>
    </submittedName>
</protein>
<evidence type="ECO:0000256" key="3">
    <source>
        <dbReference type="ARBA" id="ARBA00023163"/>
    </source>
</evidence>
<proteinExistence type="predicted"/>
<evidence type="ECO:0000259" key="4">
    <source>
        <dbReference type="PROSITE" id="PS50042"/>
    </source>
</evidence>
<dbReference type="Proteomes" id="UP000462363">
    <property type="component" value="Unassembled WGS sequence"/>
</dbReference>
<dbReference type="InterPro" id="IPR018490">
    <property type="entry name" value="cNMP-bd_dom_sf"/>
</dbReference>
<organism evidence="5 6">
    <name type="scientific">Clostridium scindens (strain JCM 10418 / VPI 12708)</name>
    <dbReference type="NCBI Taxonomy" id="29347"/>
    <lineage>
        <taxon>Bacteria</taxon>
        <taxon>Bacillati</taxon>
        <taxon>Bacillota</taxon>
        <taxon>Clostridia</taxon>
        <taxon>Lachnospirales</taxon>
        <taxon>Lachnospiraceae</taxon>
    </lineage>
</organism>
<dbReference type="AlphaFoldDB" id="A0A844F470"/>
<dbReference type="InterPro" id="IPR014710">
    <property type="entry name" value="RmlC-like_jellyroll"/>
</dbReference>
<comment type="caution">
    <text evidence="5">The sequence shown here is derived from an EMBL/GenBank/DDBJ whole genome shotgun (WGS) entry which is preliminary data.</text>
</comment>
<dbReference type="GO" id="GO:0006355">
    <property type="term" value="P:regulation of DNA-templated transcription"/>
    <property type="evidence" value="ECO:0007669"/>
    <property type="project" value="InterPro"/>
</dbReference>
<keyword evidence="3" id="KW-0804">Transcription</keyword>
<dbReference type="InterPro" id="IPR036390">
    <property type="entry name" value="WH_DNA-bd_sf"/>
</dbReference>
<dbReference type="Pfam" id="PF00027">
    <property type="entry name" value="cNMP_binding"/>
    <property type="match status" value="1"/>
</dbReference>
<evidence type="ECO:0000256" key="2">
    <source>
        <dbReference type="ARBA" id="ARBA00023125"/>
    </source>
</evidence>
<sequence length="222" mass="25097">MKNDIKILQMSPLFTGVNEQDMEEMISCLDGQMKTYGKNERILTEAETLKKVGVILKGCVQVENEDVFGNRNIQEMLEPGELFGAAYACAGIKNSPVSITSISESKVLFLEAGRILSVCPTACPFHQKMVENMVYILARKNVMLSEKIGHISKRSTREKLLSYLSSQSKKAGSRHFFIPFNRQKLADYLCVERSAMSAELSKLRGEGLLDYKKFEFWLYGQD</sequence>
<dbReference type="Gene3D" id="2.60.120.10">
    <property type="entry name" value="Jelly Rolls"/>
    <property type="match status" value="1"/>
</dbReference>
<dbReference type="RefSeq" id="WP_154322755.1">
    <property type="nucleotide sequence ID" value="NZ_CP045695.1"/>
</dbReference>
<dbReference type="CDD" id="cd00038">
    <property type="entry name" value="CAP_ED"/>
    <property type="match status" value="1"/>
</dbReference>
<dbReference type="SUPFAM" id="SSF51206">
    <property type="entry name" value="cAMP-binding domain-like"/>
    <property type="match status" value="1"/>
</dbReference>